<comment type="similarity">
    <text evidence="2 14 16">Belongs to the TonB-dependent receptor family.</text>
</comment>
<dbReference type="PROSITE" id="PS01156">
    <property type="entry name" value="TONB_DEPENDENT_REC_2"/>
    <property type="match status" value="1"/>
</dbReference>
<evidence type="ECO:0000256" key="16">
    <source>
        <dbReference type="RuleBase" id="RU003357"/>
    </source>
</evidence>
<organism evidence="18 19">
    <name type="scientific">Paenochrobactrum glaciei</name>
    <dbReference type="NCBI Taxonomy" id="486407"/>
    <lineage>
        <taxon>Bacteria</taxon>
        <taxon>Pseudomonadati</taxon>
        <taxon>Pseudomonadota</taxon>
        <taxon>Alphaproteobacteria</taxon>
        <taxon>Hyphomicrobiales</taxon>
        <taxon>Brucellaceae</taxon>
        <taxon>Paenochrobactrum</taxon>
    </lineage>
</organism>
<dbReference type="CDD" id="cd01347">
    <property type="entry name" value="ligand_gated_channel"/>
    <property type="match status" value="1"/>
</dbReference>
<dbReference type="PROSITE" id="PS52016">
    <property type="entry name" value="TONB_DEPENDENT_REC_3"/>
    <property type="match status" value="1"/>
</dbReference>
<evidence type="ECO:0000256" key="12">
    <source>
        <dbReference type="ARBA" id="ARBA00023170"/>
    </source>
</evidence>
<dbReference type="InterPro" id="IPR011662">
    <property type="entry name" value="Secretin/TonB_short_N"/>
</dbReference>
<evidence type="ECO:0000256" key="4">
    <source>
        <dbReference type="ARBA" id="ARBA00022448"/>
    </source>
</evidence>
<name>A0ABN1GGZ1_9HYPH</name>
<evidence type="ECO:0000256" key="5">
    <source>
        <dbReference type="ARBA" id="ARBA00022452"/>
    </source>
</evidence>
<keyword evidence="12" id="KW-0675">Receptor</keyword>
<dbReference type="SUPFAM" id="SSF56935">
    <property type="entry name" value="Porins"/>
    <property type="match status" value="1"/>
</dbReference>
<reference evidence="18 19" key="1">
    <citation type="journal article" date="2019" name="Int. J. Syst. Evol. Microbiol.">
        <title>The Global Catalogue of Microorganisms (GCM) 10K type strain sequencing project: providing services to taxonomists for standard genome sequencing and annotation.</title>
        <authorList>
            <consortium name="The Broad Institute Genomics Platform"/>
            <consortium name="The Broad Institute Genome Sequencing Center for Infectious Disease"/>
            <person name="Wu L."/>
            <person name="Ma J."/>
        </authorList>
    </citation>
    <scope>NUCLEOTIDE SEQUENCE [LARGE SCALE GENOMIC DNA]</scope>
    <source>
        <strain evidence="18 19">JCM 15115</strain>
    </source>
</reference>
<evidence type="ECO:0000256" key="7">
    <source>
        <dbReference type="ARBA" id="ARBA00022692"/>
    </source>
</evidence>
<keyword evidence="19" id="KW-1185">Reference proteome</keyword>
<dbReference type="InterPro" id="IPR010917">
    <property type="entry name" value="TonB_rcpt_CS"/>
</dbReference>
<feature type="short sequence motif" description="TonB C-terminal box" evidence="15">
    <location>
        <begin position="873"/>
        <end position="890"/>
    </location>
</feature>
<dbReference type="SMART" id="SM00965">
    <property type="entry name" value="STN"/>
    <property type="match status" value="1"/>
</dbReference>
<evidence type="ECO:0000256" key="11">
    <source>
        <dbReference type="ARBA" id="ARBA00023136"/>
    </source>
</evidence>
<dbReference type="InterPro" id="IPR012910">
    <property type="entry name" value="Plug_dom"/>
</dbReference>
<keyword evidence="6" id="KW-0410">Iron transport</keyword>
<evidence type="ECO:0000256" key="15">
    <source>
        <dbReference type="PROSITE-ProRule" id="PRU10144"/>
    </source>
</evidence>
<dbReference type="Proteomes" id="UP001424441">
    <property type="component" value="Unassembled WGS sequence"/>
</dbReference>
<sequence>MATVSVAVLLPATTQPAIAQQKTASVQHSIPAGPLPQALNRFADVSGLQLVYDAGVTSKLRTKGFNGKGTNTEILSALLSGTGLIWRSTGANSVTIESPSVAANAEGVVLADDGSINLNTITVSNGGILGSHADTYQTAGSVNYISAQEVEQKRGTSVGDFISGIPGVLNGDSRNSGALDVNIRGLQGQGRVPVVIDGASQEQTVYRGYNGARSGSFVDPDFISEVSIEKGASGAADANGAIGGVVRMTTLGVHDILLPDRQFGVRVRGGFNTNSTSAPAVMTEGGMKGGWYQPGTQPNLRDGGNMDRPSFLNPTGGNGSVAAAFSSDFVDFVAAYAKRKNGNYFSGKHGSGQPYFVDKSTDPDFPNIGFDGLSPWKGGEEILNTSMENESLLFKGNFQLGIDHALELSFMRYTSEFGEIMPTRIGTHTSAIGVFQSEPDTLDLKTYNARYRWSPESDLIDLKINAFRTDMDHRATNLLPGWGGVVSTSVNYAQTIRNGINVSNESLIEAVPGEFRLEYGGGWQHETLGLPKDIDDKQWVINHSEFPPRSGKRTEKNVFMNGKWEINPQWKAAAGIRYSSFRTSDDNNSMKMIGNWPNFEYELIPGKVTHVSGHGISNHASLNWEPLDDLQLYGRYSDTVRMPSIFETLKGFSTAYLPAGLEPEKARSFEFGVNKTFEDLTGNSDQFRVHAAYYNNHIKNYLTRSNVIYDEPIAGYVGGLGMINLDYAKMAGIELSADYQIGNFTARLGWNHTITSRFCANPGTLWQQEALCSEGGFANSYALQHVPPKDTVTLELGYKMFDDRLMLGTRVSHYSHRFTESTTATQNEIQPGKWKPYTLVDVFGSYNFNEATRLDFAIDNLTDRYYMDALNAALMPAPGRTFRLNMTAKF</sequence>
<evidence type="ECO:0000256" key="8">
    <source>
        <dbReference type="ARBA" id="ARBA00022729"/>
    </source>
</evidence>
<dbReference type="InterPro" id="IPR036942">
    <property type="entry name" value="Beta-barrel_TonB_sf"/>
</dbReference>
<dbReference type="Pfam" id="PF00593">
    <property type="entry name" value="TonB_dep_Rec_b-barrel"/>
    <property type="match status" value="1"/>
</dbReference>
<evidence type="ECO:0000256" key="10">
    <source>
        <dbReference type="ARBA" id="ARBA00023077"/>
    </source>
</evidence>
<evidence type="ECO:0000256" key="9">
    <source>
        <dbReference type="ARBA" id="ARBA00023004"/>
    </source>
</evidence>
<evidence type="ECO:0000256" key="1">
    <source>
        <dbReference type="ARBA" id="ARBA00004571"/>
    </source>
</evidence>
<dbReference type="InterPro" id="IPR037066">
    <property type="entry name" value="Plug_dom_sf"/>
</dbReference>
<evidence type="ECO:0000256" key="13">
    <source>
        <dbReference type="ARBA" id="ARBA00023237"/>
    </source>
</evidence>
<dbReference type="Gene3D" id="2.170.130.10">
    <property type="entry name" value="TonB-dependent receptor, plug domain"/>
    <property type="match status" value="1"/>
</dbReference>
<keyword evidence="10 16" id="KW-0798">TonB box</keyword>
<dbReference type="InterPro" id="IPR039426">
    <property type="entry name" value="TonB-dep_rcpt-like"/>
</dbReference>
<evidence type="ECO:0000256" key="2">
    <source>
        <dbReference type="ARBA" id="ARBA00009810"/>
    </source>
</evidence>
<gene>
    <name evidence="18" type="ORF">GCM10008943_28500</name>
</gene>
<keyword evidence="9" id="KW-0408">Iron</keyword>
<keyword evidence="7 14" id="KW-0812">Transmembrane</keyword>
<comment type="caution">
    <text evidence="18">The sequence shown here is derived from an EMBL/GenBank/DDBJ whole genome shotgun (WGS) entry which is preliminary data.</text>
</comment>
<proteinExistence type="inferred from homology"/>
<keyword evidence="13 14" id="KW-0998">Cell outer membrane</keyword>
<feature type="domain" description="Secretin/TonB short N-terminal" evidence="17">
    <location>
        <begin position="48"/>
        <end position="99"/>
    </location>
</feature>
<keyword evidence="4 14" id="KW-0813">Transport</keyword>
<dbReference type="Pfam" id="PF07715">
    <property type="entry name" value="Plug"/>
    <property type="match status" value="1"/>
</dbReference>
<evidence type="ECO:0000259" key="17">
    <source>
        <dbReference type="SMART" id="SM00965"/>
    </source>
</evidence>
<evidence type="ECO:0000313" key="19">
    <source>
        <dbReference type="Proteomes" id="UP001424441"/>
    </source>
</evidence>
<dbReference type="Gene3D" id="3.55.50.30">
    <property type="match status" value="1"/>
</dbReference>
<keyword evidence="11 14" id="KW-0472">Membrane</keyword>
<protein>
    <recommendedName>
        <fullName evidence="3">Heme transporter BhuA</fullName>
    </recommendedName>
</protein>
<evidence type="ECO:0000313" key="18">
    <source>
        <dbReference type="EMBL" id="GAA0611258.1"/>
    </source>
</evidence>
<keyword evidence="5 14" id="KW-1134">Transmembrane beta strand</keyword>
<evidence type="ECO:0000256" key="6">
    <source>
        <dbReference type="ARBA" id="ARBA00022496"/>
    </source>
</evidence>
<dbReference type="Gene3D" id="2.40.170.20">
    <property type="entry name" value="TonB-dependent receptor, beta-barrel domain"/>
    <property type="match status" value="1"/>
</dbReference>
<evidence type="ECO:0000256" key="14">
    <source>
        <dbReference type="PROSITE-ProRule" id="PRU01360"/>
    </source>
</evidence>
<dbReference type="InterPro" id="IPR000531">
    <property type="entry name" value="Beta-barrel_TonB"/>
</dbReference>
<keyword evidence="8" id="KW-0732">Signal</keyword>
<keyword evidence="6" id="KW-0406">Ion transport</keyword>
<dbReference type="PANTHER" id="PTHR30069">
    <property type="entry name" value="TONB-DEPENDENT OUTER MEMBRANE RECEPTOR"/>
    <property type="match status" value="1"/>
</dbReference>
<comment type="subcellular location">
    <subcellularLocation>
        <location evidence="1 14">Cell outer membrane</location>
        <topology evidence="1 14">Multi-pass membrane protein</topology>
    </subcellularLocation>
</comment>
<dbReference type="PANTHER" id="PTHR30069:SF41">
    <property type="entry name" value="HEME_HEMOPEXIN UTILIZATION PROTEIN C"/>
    <property type="match status" value="1"/>
</dbReference>
<evidence type="ECO:0000256" key="3">
    <source>
        <dbReference type="ARBA" id="ARBA00021261"/>
    </source>
</evidence>
<dbReference type="EMBL" id="BAAADE010000008">
    <property type="protein sequence ID" value="GAA0611258.1"/>
    <property type="molecule type" value="Genomic_DNA"/>
</dbReference>
<accession>A0ABN1GGZ1</accession>